<evidence type="ECO:0000256" key="1">
    <source>
        <dbReference type="ARBA" id="ARBA00022737"/>
    </source>
</evidence>
<keyword evidence="5" id="KW-1185">Reference proteome</keyword>
<feature type="domain" description="EDR1/CTR1/ARMC3-like peptidase-like" evidence="3">
    <location>
        <begin position="708"/>
        <end position="836"/>
    </location>
</feature>
<feature type="compositionally biased region" description="Basic residues" evidence="2">
    <location>
        <begin position="1"/>
        <end position="12"/>
    </location>
</feature>
<keyword evidence="1" id="KW-0677">Repeat</keyword>
<dbReference type="Pfam" id="PF14381">
    <property type="entry name" value="EDR1_CTR1_ARMC3_pept"/>
    <property type="match status" value="1"/>
</dbReference>
<protein>
    <recommendedName>
        <fullName evidence="3">EDR1/CTR1/ARMC3-like peptidase-like domain-containing protein</fullName>
    </recommendedName>
</protein>
<feature type="region of interest" description="Disordered" evidence="2">
    <location>
        <begin position="1"/>
        <end position="23"/>
    </location>
</feature>
<organism evidence="4 5">
    <name type="scientific">Hermetia illucens</name>
    <name type="common">Black soldier fly</name>
    <dbReference type="NCBI Taxonomy" id="343691"/>
    <lineage>
        <taxon>Eukaryota</taxon>
        <taxon>Metazoa</taxon>
        <taxon>Ecdysozoa</taxon>
        <taxon>Arthropoda</taxon>
        <taxon>Hexapoda</taxon>
        <taxon>Insecta</taxon>
        <taxon>Pterygota</taxon>
        <taxon>Neoptera</taxon>
        <taxon>Endopterygota</taxon>
        <taxon>Diptera</taxon>
        <taxon>Brachycera</taxon>
        <taxon>Stratiomyomorpha</taxon>
        <taxon>Stratiomyidae</taxon>
        <taxon>Hermetiinae</taxon>
        <taxon>Hermetia</taxon>
    </lineage>
</organism>
<evidence type="ECO:0000313" key="4">
    <source>
        <dbReference type="EMBL" id="CAD7091692.1"/>
    </source>
</evidence>
<dbReference type="AlphaFoldDB" id="A0A7R8V444"/>
<proteinExistence type="predicted"/>
<dbReference type="InterPro" id="IPR011989">
    <property type="entry name" value="ARM-like"/>
</dbReference>
<dbReference type="PANTHER" id="PTHR46618">
    <property type="entry name" value="ARMADILLO REPEAT-CONTAINING PROTEIN 3"/>
    <property type="match status" value="1"/>
</dbReference>
<dbReference type="InterPro" id="IPR052441">
    <property type="entry name" value="Armadillo-Ser/Thr_Kinase"/>
</dbReference>
<dbReference type="Gene3D" id="1.25.10.10">
    <property type="entry name" value="Leucine-rich Repeat Variant"/>
    <property type="match status" value="2"/>
</dbReference>
<dbReference type="OrthoDB" id="7537227at2759"/>
<evidence type="ECO:0000256" key="2">
    <source>
        <dbReference type="SAM" id="MobiDB-lite"/>
    </source>
</evidence>
<evidence type="ECO:0000259" key="3">
    <source>
        <dbReference type="Pfam" id="PF14381"/>
    </source>
</evidence>
<dbReference type="InterPro" id="IPR055164">
    <property type="entry name" value="EDR1/CTR1/ARMC3-like_pept-like"/>
</dbReference>
<dbReference type="EMBL" id="LR899013">
    <property type="protein sequence ID" value="CAD7091692.1"/>
    <property type="molecule type" value="Genomic_DNA"/>
</dbReference>
<dbReference type="Proteomes" id="UP000594454">
    <property type="component" value="Chromosome 5"/>
</dbReference>
<gene>
    <name evidence="4" type="ORF">HERILL_LOCUS14101</name>
</gene>
<dbReference type="OMA" id="LYPMQSR"/>
<accession>A0A7R8V444</accession>
<reference evidence="4 5" key="1">
    <citation type="submission" date="2020-11" db="EMBL/GenBank/DDBJ databases">
        <authorList>
            <person name="Wallbank WR R."/>
            <person name="Pardo Diaz C."/>
            <person name="Kozak K."/>
            <person name="Martin S."/>
            <person name="Jiggins C."/>
            <person name="Moest M."/>
            <person name="Warren A I."/>
            <person name="Generalovic N T."/>
            <person name="Byers J.R.P. K."/>
            <person name="Montejo-Kovacevich G."/>
            <person name="Yen C E."/>
        </authorList>
    </citation>
    <scope>NUCLEOTIDE SEQUENCE [LARGE SCALE GENOMIC DNA]</scope>
</reference>
<evidence type="ECO:0000313" key="5">
    <source>
        <dbReference type="Proteomes" id="UP000594454"/>
    </source>
</evidence>
<name>A0A7R8V444_HERIL</name>
<dbReference type="InterPro" id="IPR016024">
    <property type="entry name" value="ARM-type_fold"/>
</dbReference>
<dbReference type="PANTHER" id="PTHR46618:SF1">
    <property type="entry name" value="ARMADILLO REPEAT-CONTAINING PROTEIN 3"/>
    <property type="match status" value="1"/>
</dbReference>
<dbReference type="SUPFAM" id="SSF48371">
    <property type="entry name" value="ARM repeat"/>
    <property type="match status" value="2"/>
</dbReference>
<dbReference type="InParanoid" id="A0A7R8V444"/>
<sequence>MDSKKTSKKKSSAVHTTKKEYVDRSRAEELEFPEFSIYSSNPNTVLLLLGADENEIVLRALHHLDKFAKKSPENVQKLYELKMMDHIMNHKLSEHNDLFIKRFSLKLIAEIFHNTEAKFEEGATHKILTLVRNYYCEDKDNFIIEYSALSLLKLASEPRLSAALIDDMELISEGIYKHISSTADPDILYNSYKLLFQIFTEGISSENICAIENAPFERILSDFRNEFSEIRKSALDIMAEFALCKNEFFVSRFCCRTFFEDWFKIIEDEESIDCHLTALLLCRRLLRHSLIARLFFLQYLTRFHVFWTNTALIQEGIEICYELSMYPESWQYLFATGIVNQLRDHLSDTENATYELCVALAKLMNHPESFLTIMQPDTVSNLLNIIKTPTTDWTTRGAAAEALNILCKRNLEACETSIAHNVSSVLAQFLKAKFGEIPSEVYINVLNLLNSLAKNEEIKEKVMTIDLAQALIFASKNSARSTALVTNLFNTLSVFSDNRELRDELLANEFWITSLKYLRSPAIALKNAVAEFVMHTAKYREFTDYYIDDGILELLLNDEPSLISCSNWSSAIESILAADLSVKFTIRGKLDFNDITNRNFYISKYNWNDLSAFRNMINEEVSPRHTLFLVNYDHRECSEGDIVHVPKFTLCADGITILSVEDCTYCRRPNDPYLPKYLEKAQNLLESHGLCDDQTKPSTIDIGKIPSRAKILASVVTDEMCGVYPEKQNEKYAEEAVTQHLNQLKYILNCNIIPLGQIRYAGTFERAILFKTLADKTGLPCTLQRSEDGKTLWNEIPVPTVDESTQDGICSSSTVLPKRLLRPTHLVDLMDHPGELYPLNSHKAYEYLRLL</sequence>